<dbReference type="PROSITE" id="PS51257">
    <property type="entry name" value="PROKAR_LIPOPROTEIN"/>
    <property type="match status" value="1"/>
</dbReference>
<reference evidence="2 3" key="1">
    <citation type="submission" date="2017-06" db="EMBL/GenBank/DDBJ databases">
        <title>Streptomyces albireticuli Genome sequencing and assembly.</title>
        <authorList>
            <person name="Wang Y."/>
            <person name="Du B."/>
            <person name="Ding Y."/>
            <person name="Liu H."/>
            <person name="Hou Q."/>
            <person name="Liu K."/>
            <person name="Yao L."/>
            <person name="Wang C."/>
        </authorList>
    </citation>
    <scope>NUCLEOTIDE SEQUENCE [LARGE SCALE GENOMIC DNA]</scope>
    <source>
        <strain evidence="2 3">MDJK11</strain>
    </source>
</reference>
<evidence type="ECO:0000313" key="2">
    <source>
        <dbReference type="EMBL" id="ARZ65991.1"/>
    </source>
</evidence>
<proteinExistence type="predicted"/>
<sequence>MQFGRSIALLLGAGALALTSACSSSSPDSGKGDGAPSKTAASGAASAGLGAAELQERWWNWAGTAPGSANPVDDEDGHLCGDRQASDVWFLAGTHGGPATRTCKLPSGILVAFPLVNRIATKSDCETFMTSAKGSATLDGKAVEPQRLDATPIKDNGPGAMACGLWVRLGPLSPGEHTLSFEGSSGTFSTSVDYRLEAGGR</sequence>
<dbReference type="KEGG" id="salj:SMD11_0325"/>
<dbReference type="Proteomes" id="UP000195755">
    <property type="component" value="Chromosome"/>
</dbReference>
<gene>
    <name evidence="2" type="ORF">SMD11_0325</name>
</gene>
<dbReference type="EMBL" id="CP021744">
    <property type="protein sequence ID" value="ARZ65991.1"/>
    <property type="molecule type" value="Genomic_DNA"/>
</dbReference>
<evidence type="ECO:0000313" key="3">
    <source>
        <dbReference type="Proteomes" id="UP000195755"/>
    </source>
</evidence>
<dbReference type="OrthoDB" id="5511088at2"/>
<evidence type="ECO:0000256" key="1">
    <source>
        <dbReference type="SAM" id="SignalP"/>
    </source>
</evidence>
<dbReference type="RefSeq" id="WP_087924674.1">
    <property type="nucleotide sequence ID" value="NZ_CP021744.1"/>
</dbReference>
<organism evidence="2 3">
    <name type="scientific">Streptomyces albireticuli</name>
    <dbReference type="NCBI Taxonomy" id="1940"/>
    <lineage>
        <taxon>Bacteria</taxon>
        <taxon>Bacillati</taxon>
        <taxon>Actinomycetota</taxon>
        <taxon>Actinomycetes</taxon>
        <taxon>Kitasatosporales</taxon>
        <taxon>Streptomycetaceae</taxon>
        <taxon>Streptomyces</taxon>
    </lineage>
</organism>
<keyword evidence="1" id="KW-0732">Signal</keyword>
<feature type="chain" id="PRO_5038597718" evidence="1">
    <location>
        <begin position="18"/>
        <end position="201"/>
    </location>
</feature>
<name>A0A1Z2KVL0_9ACTN</name>
<protein>
    <submittedName>
        <fullName evidence="2">Putative signal protein</fullName>
    </submittedName>
</protein>
<feature type="signal peptide" evidence="1">
    <location>
        <begin position="1"/>
        <end position="17"/>
    </location>
</feature>
<accession>A0A1Z2KVL0</accession>
<dbReference type="AlphaFoldDB" id="A0A1Z2KVL0"/>